<dbReference type="Proteomes" id="UP000011509">
    <property type="component" value="Unassembled WGS sequence"/>
</dbReference>
<evidence type="ECO:0008006" key="3">
    <source>
        <dbReference type="Google" id="ProtNLM"/>
    </source>
</evidence>
<name>M0EA26_9EURY</name>
<protein>
    <recommendedName>
        <fullName evidence="3">NUDIX hydrolase</fullName>
    </recommendedName>
</protein>
<feature type="non-terminal residue" evidence="1">
    <location>
        <position position="1"/>
    </location>
</feature>
<comment type="caution">
    <text evidence="1">The sequence shown here is derived from an EMBL/GenBank/DDBJ whole genome shotgun (WGS) entry which is preliminary data.</text>
</comment>
<dbReference type="AlphaFoldDB" id="M0EA26"/>
<gene>
    <name evidence="1" type="ORF">C464_16347</name>
</gene>
<dbReference type="InterPro" id="IPR015797">
    <property type="entry name" value="NUDIX_hydrolase-like_dom_sf"/>
</dbReference>
<evidence type="ECO:0000313" key="2">
    <source>
        <dbReference type="Proteomes" id="UP000011509"/>
    </source>
</evidence>
<accession>M0EA26</accession>
<evidence type="ECO:0000313" key="1">
    <source>
        <dbReference type="EMBL" id="ELZ43737.1"/>
    </source>
</evidence>
<keyword evidence="2" id="KW-1185">Reference proteome</keyword>
<dbReference type="Gene3D" id="3.90.79.10">
    <property type="entry name" value="Nucleoside Triphosphate Pyrophosphohydrolase"/>
    <property type="match status" value="1"/>
</dbReference>
<reference evidence="1 2" key="1">
    <citation type="journal article" date="2014" name="PLoS Genet.">
        <title>Phylogenetically driven sequencing of extremely halophilic archaea reveals strategies for static and dynamic osmo-response.</title>
        <authorList>
            <person name="Becker E.A."/>
            <person name="Seitzer P.M."/>
            <person name="Tritt A."/>
            <person name="Larsen D."/>
            <person name="Krusor M."/>
            <person name="Yao A.I."/>
            <person name="Wu D."/>
            <person name="Madern D."/>
            <person name="Eisen J.A."/>
            <person name="Darling A.E."/>
            <person name="Facciotti M.T."/>
        </authorList>
    </citation>
    <scope>NUCLEOTIDE SEQUENCE [LARGE SCALE GENOMIC DNA]</scope>
    <source>
        <strain evidence="1 2">DSM 10284</strain>
    </source>
</reference>
<dbReference type="SUPFAM" id="SSF55811">
    <property type="entry name" value="Nudix"/>
    <property type="match status" value="1"/>
</dbReference>
<organism evidence="1 2">
    <name type="scientific">Halorubrum coriense DSM 10284</name>
    <dbReference type="NCBI Taxonomy" id="1227466"/>
    <lineage>
        <taxon>Archaea</taxon>
        <taxon>Methanobacteriati</taxon>
        <taxon>Methanobacteriota</taxon>
        <taxon>Stenosarchaea group</taxon>
        <taxon>Halobacteria</taxon>
        <taxon>Halobacteriales</taxon>
        <taxon>Haloferacaceae</taxon>
        <taxon>Halorubrum</taxon>
    </lineage>
</organism>
<dbReference type="EMBL" id="AOJL01000061">
    <property type="protein sequence ID" value="ELZ43737.1"/>
    <property type="molecule type" value="Genomic_DNA"/>
</dbReference>
<sequence>PMFTVVYDCETDETEITLNHEHEEYKWVSPVEARDRMPIEPLQIAVERAITRHQ</sequence>
<proteinExistence type="predicted"/>